<organism evidence="1 2">
    <name type="scientific">Persea americana</name>
    <name type="common">Avocado</name>
    <dbReference type="NCBI Taxonomy" id="3435"/>
    <lineage>
        <taxon>Eukaryota</taxon>
        <taxon>Viridiplantae</taxon>
        <taxon>Streptophyta</taxon>
        <taxon>Embryophyta</taxon>
        <taxon>Tracheophyta</taxon>
        <taxon>Spermatophyta</taxon>
        <taxon>Magnoliopsida</taxon>
        <taxon>Magnoliidae</taxon>
        <taxon>Laurales</taxon>
        <taxon>Lauraceae</taxon>
        <taxon>Persea</taxon>
    </lineage>
</organism>
<dbReference type="Proteomes" id="UP001234297">
    <property type="component" value="Chromosome 3"/>
</dbReference>
<reference evidence="1 2" key="1">
    <citation type="journal article" date="2022" name="Hortic Res">
        <title>A haplotype resolved chromosomal level avocado genome allows analysis of novel avocado genes.</title>
        <authorList>
            <person name="Nath O."/>
            <person name="Fletcher S.J."/>
            <person name="Hayward A."/>
            <person name="Shaw L.M."/>
            <person name="Masouleh A.K."/>
            <person name="Furtado A."/>
            <person name="Henry R.J."/>
            <person name="Mitter N."/>
        </authorList>
    </citation>
    <scope>NUCLEOTIDE SEQUENCE [LARGE SCALE GENOMIC DNA]</scope>
    <source>
        <strain evidence="2">cv. Hass</strain>
    </source>
</reference>
<gene>
    <name evidence="1" type="ORF">MRB53_010030</name>
</gene>
<protein>
    <submittedName>
        <fullName evidence="1">Uncharacterized protein</fullName>
    </submittedName>
</protein>
<keyword evidence="2" id="KW-1185">Reference proteome</keyword>
<evidence type="ECO:0000313" key="1">
    <source>
        <dbReference type="EMBL" id="KAJ8635763.1"/>
    </source>
</evidence>
<comment type="caution">
    <text evidence="1">The sequence shown here is derived from an EMBL/GenBank/DDBJ whole genome shotgun (WGS) entry which is preliminary data.</text>
</comment>
<proteinExistence type="predicted"/>
<sequence length="112" mass="11894">MASRQPMHGIFMEPPFNALRESVNIIHTSHGVEERNITSLLKADEPISANAKIENVGSILKPMSSAGLTNEAAKGFGTTDTPPSTAVCSEQGALFYTYVLRGQGCLESLVGS</sequence>
<dbReference type="EMBL" id="CM056811">
    <property type="protein sequence ID" value="KAJ8635763.1"/>
    <property type="molecule type" value="Genomic_DNA"/>
</dbReference>
<evidence type="ECO:0000313" key="2">
    <source>
        <dbReference type="Proteomes" id="UP001234297"/>
    </source>
</evidence>
<name>A0ACC2LRF9_PERAE</name>
<accession>A0ACC2LRF9</accession>